<organism evidence="1 2">
    <name type="scientific">Rhodocytophaga aerolata</name>
    <dbReference type="NCBI Taxonomy" id="455078"/>
    <lineage>
        <taxon>Bacteria</taxon>
        <taxon>Pseudomonadati</taxon>
        <taxon>Bacteroidota</taxon>
        <taxon>Cytophagia</taxon>
        <taxon>Cytophagales</taxon>
        <taxon>Rhodocytophagaceae</taxon>
        <taxon>Rhodocytophaga</taxon>
    </lineage>
</organism>
<name>A0ABT8R3G3_9BACT</name>
<accession>A0ABT8R3G3</accession>
<dbReference type="InterPro" id="IPR021471">
    <property type="entry name" value="DUF3124"/>
</dbReference>
<keyword evidence="2" id="KW-1185">Reference proteome</keyword>
<dbReference type="RefSeq" id="WP_302037439.1">
    <property type="nucleotide sequence ID" value="NZ_JAUKPO010000004.1"/>
</dbReference>
<proteinExistence type="predicted"/>
<evidence type="ECO:0000313" key="2">
    <source>
        <dbReference type="Proteomes" id="UP001168528"/>
    </source>
</evidence>
<sequence>MRLSFNYSGRGVWLHTLLCLATIACSPAEDTGTSQNQSVYTYSDVEFNKLAKQQKVYVPAYSDIYHLDGNKRFLLTVTAVVRNTSLQDSVYVNKVDFFDSQGSLIRTYVPRTIAIGPLASAEFIVEYQEKQGGAGASFIIDWGSQNVSAKPLIQAVMIGTLSQQGISFITEGINIQNLTDSTSVSK</sequence>
<dbReference type="EMBL" id="JAUKPO010000004">
    <property type="protein sequence ID" value="MDO1446642.1"/>
    <property type="molecule type" value="Genomic_DNA"/>
</dbReference>
<dbReference type="Proteomes" id="UP001168528">
    <property type="component" value="Unassembled WGS sequence"/>
</dbReference>
<comment type="caution">
    <text evidence="1">The sequence shown here is derived from an EMBL/GenBank/DDBJ whole genome shotgun (WGS) entry which is preliminary data.</text>
</comment>
<dbReference type="PROSITE" id="PS51257">
    <property type="entry name" value="PROKAR_LIPOPROTEIN"/>
    <property type="match status" value="1"/>
</dbReference>
<dbReference type="Pfam" id="PF11322">
    <property type="entry name" value="DUF3124"/>
    <property type="match status" value="1"/>
</dbReference>
<reference evidence="1" key="1">
    <citation type="submission" date="2023-07" db="EMBL/GenBank/DDBJ databases">
        <title>The genome sequence of Rhodocytophaga aerolata KACC 12507.</title>
        <authorList>
            <person name="Zhang X."/>
        </authorList>
    </citation>
    <scope>NUCLEOTIDE SEQUENCE</scope>
    <source>
        <strain evidence="1">KACC 12507</strain>
    </source>
</reference>
<gene>
    <name evidence="1" type="ORF">Q0590_10295</name>
</gene>
<protein>
    <submittedName>
        <fullName evidence="1">DUF3124 domain-containing protein</fullName>
    </submittedName>
</protein>
<evidence type="ECO:0000313" key="1">
    <source>
        <dbReference type="EMBL" id="MDO1446642.1"/>
    </source>
</evidence>